<dbReference type="SUPFAM" id="SSF55781">
    <property type="entry name" value="GAF domain-like"/>
    <property type="match status" value="2"/>
</dbReference>
<dbReference type="NCBIfam" id="TIGR00229">
    <property type="entry name" value="sensory_box"/>
    <property type="match status" value="1"/>
</dbReference>
<protein>
    <submittedName>
        <fullName evidence="4">SpoIIE family protein phosphatase</fullName>
    </submittedName>
</protein>
<feature type="domain" description="PPM-type phosphatase" evidence="3">
    <location>
        <begin position="507"/>
        <end position="713"/>
    </location>
</feature>
<dbReference type="CDD" id="cd00130">
    <property type="entry name" value="PAS"/>
    <property type="match status" value="1"/>
</dbReference>
<keyword evidence="1" id="KW-0378">Hydrolase</keyword>
<dbReference type="EMBL" id="JAIEZQ010000002">
    <property type="protein sequence ID" value="MBY9076169.1"/>
    <property type="molecule type" value="Genomic_DNA"/>
</dbReference>
<comment type="caution">
    <text evidence="4">The sequence shown here is derived from an EMBL/GenBank/DDBJ whole genome shotgun (WGS) entry which is preliminary data.</text>
</comment>
<dbReference type="SUPFAM" id="SSF81606">
    <property type="entry name" value="PP2C-like"/>
    <property type="match status" value="1"/>
</dbReference>
<feature type="domain" description="PAS" evidence="2">
    <location>
        <begin position="20"/>
        <end position="68"/>
    </location>
</feature>
<dbReference type="SUPFAM" id="SSF55785">
    <property type="entry name" value="PYP-like sensor domain (PAS domain)"/>
    <property type="match status" value="1"/>
</dbReference>
<dbReference type="Pfam" id="PF13185">
    <property type="entry name" value="GAF_2"/>
    <property type="match status" value="1"/>
</dbReference>
<dbReference type="PANTHER" id="PTHR43156">
    <property type="entry name" value="STAGE II SPORULATION PROTEIN E-RELATED"/>
    <property type="match status" value="1"/>
</dbReference>
<evidence type="ECO:0000313" key="5">
    <source>
        <dbReference type="Proteomes" id="UP000754710"/>
    </source>
</evidence>
<evidence type="ECO:0000259" key="2">
    <source>
        <dbReference type="PROSITE" id="PS50112"/>
    </source>
</evidence>
<gene>
    <name evidence="4" type="ORF">K1X13_15135</name>
</gene>
<sequence>MAPLAKLDDPRTWRTDASHLDGLNTAAVVTDAHGRIVYLNAAADALLERPRDQLVGGDFVALLLPESHAGAGHEIFAQAFAGVSWSGQLPSSDQRGTERVLDVSASPLRRDGQPVGVLFVLEDASGQSPARGRAQRVAARLTRLARVTAELVYADDIETVSRIVISHAADAAGATIASLIRKVDDDTLALIGIRGASQEIATKYATFPLSLPTPAGECVRTGQPVLLTGREAIDRRYPDLDVASPGERTLGCFPLTAGNRTVGVITLSFPGRRTFDSTEQEFLRLLADTCAQAMVRIEAMSDAAERARKLAFLAQASAELSTSLDYEATLRKVAWIGVPDFADWCSVSLLEDGVLRTLEVAHVDPDKVAFAREIERRYPPNPDAQHGSWHVIRTGESELLHEITDELLVAAAQDEEHLRLARELNLRSAVTAPLVAHGRVLGVMTWVSSHEQRLFTTADLAFVENVAQRAAIAIDNAQLHSQTREAAVRLQRAVLPERLEPMGGWEFAGYYSPSGRTDVGGDFYDVLSLGDKVAFFVGDVMGRGVEAAAAMAQMRATVRSYVAIDPTPENVMGKLDTMFAMYDYGQLVTLVYVLADPARDELRIVNAGHPPPVLLRATGETDELSDAVSAPLGAGPQERTAFTVPMHEGDTLLMFTDGLIERRDEDIDLGQARLAETAAKLRDGDLSLRLEHLVETVRDHTREDDVAALAARRLPLI</sequence>
<dbReference type="Pfam" id="PF07228">
    <property type="entry name" value="SpoIIE"/>
    <property type="match status" value="1"/>
</dbReference>
<dbReference type="Pfam" id="PF01590">
    <property type="entry name" value="GAF"/>
    <property type="match status" value="1"/>
</dbReference>
<dbReference type="InterPro" id="IPR035965">
    <property type="entry name" value="PAS-like_dom_sf"/>
</dbReference>
<evidence type="ECO:0000313" key="4">
    <source>
        <dbReference type="EMBL" id="MBY9076169.1"/>
    </source>
</evidence>
<proteinExistence type="predicted"/>
<dbReference type="InterPro" id="IPR003018">
    <property type="entry name" value="GAF"/>
</dbReference>
<accession>A0ABS7RM89</accession>
<dbReference type="Gene3D" id="3.60.40.10">
    <property type="entry name" value="PPM-type phosphatase domain"/>
    <property type="match status" value="1"/>
</dbReference>
<dbReference type="Gene3D" id="3.30.450.40">
    <property type="match status" value="2"/>
</dbReference>
<dbReference type="PROSITE" id="PS50112">
    <property type="entry name" value="PAS"/>
    <property type="match status" value="1"/>
</dbReference>
<dbReference type="InterPro" id="IPR001932">
    <property type="entry name" value="PPM-type_phosphatase-like_dom"/>
</dbReference>
<dbReference type="Gene3D" id="3.30.450.20">
    <property type="entry name" value="PAS domain"/>
    <property type="match status" value="1"/>
</dbReference>
<dbReference type="Pfam" id="PF08448">
    <property type="entry name" value="PAS_4"/>
    <property type="match status" value="1"/>
</dbReference>
<dbReference type="RefSeq" id="WP_221025847.1">
    <property type="nucleotide sequence ID" value="NZ_JAIEZQ010000002.1"/>
</dbReference>
<dbReference type="PANTHER" id="PTHR43156:SF2">
    <property type="entry name" value="STAGE II SPORULATION PROTEIN E"/>
    <property type="match status" value="1"/>
</dbReference>
<dbReference type="SMART" id="SM00331">
    <property type="entry name" value="PP2C_SIG"/>
    <property type="match status" value="1"/>
</dbReference>
<reference evidence="4 5" key="1">
    <citation type="submission" date="2021-08" db="EMBL/GenBank/DDBJ databases">
        <title>Nocardioides bacterium WL0053 sp. nov., isolated from the sediment.</title>
        <authorList>
            <person name="Wang L."/>
            <person name="Zhang D."/>
            <person name="Zhang A."/>
        </authorList>
    </citation>
    <scope>NUCLEOTIDE SEQUENCE [LARGE SCALE GENOMIC DNA]</scope>
    <source>
        <strain evidence="4 5">WL0053</strain>
    </source>
</reference>
<keyword evidence="5" id="KW-1185">Reference proteome</keyword>
<name>A0ABS7RM89_9ACTN</name>
<dbReference type="InterPro" id="IPR052016">
    <property type="entry name" value="Bact_Sigma-Reg"/>
</dbReference>
<dbReference type="InterPro" id="IPR013656">
    <property type="entry name" value="PAS_4"/>
</dbReference>
<dbReference type="PROSITE" id="PS51746">
    <property type="entry name" value="PPM_2"/>
    <property type="match status" value="1"/>
</dbReference>
<evidence type="ECO:0000256" key="1">
    <source>
        <dbReference type="ARBA" id="ARBA00022801"/>
    </source>
</evidence>
<dbReference type="SMART" id="SM00091">
    <property type="entry name" value="PAS"/>
    <property type="match status" value="1"/>
</dbReference>
<dbReference type="InterPro" id="IPR029016">
    <property type="entry name" value="GAF-like_dom_sf"/>
</dbReference>
<dbReference type="InterPro" id="IPR036457">
    <property type="entry name" value="PPM-type-like_dom_sf"/>
</dbReference>
<evidence type="ECO:0000259" key="3">
    <source>
        <dbReference type="PROSITE" id="PS51746"/>
    </source>
</evidence>
<dbReference type="InterPro" id="IPR000014">
    <property type="entry name" value="PAS"/>
</dbReference>
<dbReference type="Proteomes" id="UP000754710">
    <property type="component" value="Unassembled WGS sequence"/>
</dbReference>
<organism evidence="4 5">
    <name type="scientific">Nocardioides jiangsuensis</name>
    <dbReference type="NCBI Taxonomy" id="2866161"/>
    <lineage>
        <taxon>Bacteria</taxon>
        <taxon>Bacillati</taxon>
        <taxon>Actinomycetota</taxon>
        <taxon>Actinomycetes</taxon>
        <taxon>Propionibacteriales</taxon>
        <taxon>Nocardioidaceae</taxon>
        <taxon>Nocardioides</taxon>
    </lineage>
</organism>
<dbReference type="SMART" id="SM00065">
    <property type="entry name" value="GAF"/>
    <property type="match status" value="2"/>
</dbReference>